<dbReference type="EC" id="4.2.3.4" evidence="8"/>
<dbReference type="RefSeq" id="WP_254090279.1">
    <property type="nucleotide sequence ID" value="NZ_JAHESC010000013.1"/>
</dbReference>
<reference evidence="8 9" key="1">
    <citation type="submission" date="2021-05" db="EMBL/GenBank/DDBJ databases">
        <title>A Polyphasic approach of four new species of the genus Ohtaekwangia: Ohtaekwangia histidinii sp. nov., Ohtaekwangia cretensis sp. nov., Ohtaekwangia indiensis sp. nov., Ohtaekwangia reichenbachii sp. nov. from diverse environment.</title>
        <authorList>
            <person name="Octaviana S."/>
        </authorList>
    </citation>
    <scope>NUCLEOTIDE SEQUENCE [LARGE SCALE GENOMIC DNA]</scope>
    <source>
        <strain evidence="8 9">PWU37</strain>
    </source>
</reference>
<dbReference type="Gene3D" id="3.40.50.1970">
    <property type="match status" value="1"/>
</dbReference>
<evidence type="ECO:0000256" key="4">
    <source>
        <dbReference type="ARBA" id="ARBA00023141"/>
    </source>
</evidence>
<dbReference type="GO" id="GO:0003856">
    <property type="term" value="F:3-dehydroquinate synthase activity"/>
    <property type="evidence" value="ECO:0007669"/>
    <property type="project" value="UniProtKB-EC"/>
</dbReference>
<name>A0AAP2DCW1_9BACT</name>
<dbReference type="InterPro" id="IPR056179">
    <property type="entry name" value="DHQS_C"/>
</dbReference>
<proteinExistence type="predicted"/>
<keyword evidence="5 8" id="KW-0456">Lyase</keyword>
<dbReference type="EMBL" id="JAHESC010000013">
    <property type="protein sequence ID" value="MBT1687042.1"/>
    <property type="molecule type" value="Genomic_DNA"/>
</dbReference>
<dbReference type="Pfam" id="PF24621">
    <property type="entry name" value="DHQS_C"/>
    <property type="match status" value="1"/>
</dbReference>
<dbReference type="InterPro" id="IPR050071">
    <property type="entry name" value="Dehydroquinate_synthase"/>
</dbReference>
<sequence>MEFLQQSFSVRFDYKVFFTTHLFSTENPGFRDFLTVEKRSEIPPKVLVVLDDQVLAHHPRLIEDIKAYFKTVANVHLVEDVVIIPGGEAAKNDEKLFYKIVDAVNDYKIDRHSYLVAIGGGSILDLAGYAAAVSHRGIRHIRIPTTVLSQNDSGVGVKNGINFYTKKNFLGTFAPPVAVFNDYHFLTTLSDVDWRSGISEAIKVALIKDATFFHWLVDNAAKLAQRDMPAMQYLVKHCADLHMQHIRSSDPFEQGSSRPLDFGHWSAHKLEQLAKFNIRHGEAVAIGIALDTVYSHLSGRLTREAMDQILQVIETLGLPITHPLLEVTGDNSPLLKGLEEFREHLGGKLTITLLKGIGQGEEVHEMDGALIQQASEWLKNKK</sequence>
<keyword evidence="3" id="KW-0520">NAD</keyword>
<dbReference type="PANTHER" id="PTHR43622:SF7">
    <property type="entry name" value="3-DEHYDROQUINATE SYNTHASE, CHLOROPLASTIC"/>
    <property type="match status" value="1"/>
</dbReference>
<dbReference type="Gene3D" id="1.20.1090.10">
    <property type="entry name" value="Dehydroquinate synthase-like - alpha domain"/>
    <property type="match status" value="1"/>
</dbReference>
<keyword evidence="4" id="KW-0057">Aromatic amino acid biosynthesis</keyword>
<dbReference type="GO" id="GO:0009073">
    <property type="term" value="P:aromatic amino acid family biosynthetic process"/>
    <property type="evidence" value="ECO:0007669"/>
    <property type="project" value="UniProtKB-KW"/>
</dbReference>
<dbReference type="NCBIfam" id="NF004852">
    <property type="entry name" value="PRK06203.1"/>
    <property type="match status" value="1"/>
</dbReference>
<dbReference type="CDD" id="cd08198">
    <property type="entry name" value="DHQS-like"/>
    <property type="match status" value="1"/>
</dbReference>
<feature type="domain" description="3-dehydroquinate synthase N-terminal" evidence="6">
    <location>
        <begin position="82"/>
        <end position="194"/>
    </location>
</feature>
<dbReference type="Pfam" id="PF01761">
    <property type="entry name" value="DHQ_synthase"/>
    <property type="match status" value="1"/>
</dbReference>
<protein>
    <submittedName>
        <fullName evidence="8">3-dehydroquinate synthase</fullName>
        <ecNumber evidence="8">4.2.3.4</ecNumber>
    </submittedName>
</protein>
<dbReference type="Proteomes" id="UP001319180">
    <property type="component" value="Unassembled WGS sequence"/>
</dbReference>
<evidence type="ECO:0000256" key="2">
    <source>
        <dbReference type="ARBA" id="ARBA00022605"/>
    </source>
</evidence>
<keyword evidence="9" id="KW-1185">Reference proteome</keyword>
<dbReference type="InterPro" id="IPR030960">
    <property type="entry name" value="DHQS/DOIS_N"/>
</dbReference>
<dbReference type="GO" id="GO:0008652">
    <property type="term" value="P:amino acid biosynthetic process"/>
    <property type="evidence" value="ECO:0007669"/>
    <property type="project" value="UniProtKB-KW"/>
</dbReference>
<organism evidence="8 9">
    <name type="scientific">Dawidia soli</name>
    <dbReference type="NCBI Taxonomy" id="2782352"/>
    <lineage>
        <taxon>Bacteria</taxon>
        <taxon>Pseudomonadati</taxon>
        <taxon>Bacteroidota</taxon>
        <taxon>Cytophagia</taxon>
        <taxon>Cytophagales</taxon>
        <taxon>Chryseotaleaceae</taxon>
        <taxon>Dawidia</taxon>
    </lineage>
</organism>
<keyword evidence="2" id="KW-0028">Amino-acid biosynthesis</keyword>
<evidence type="ECO:0000259" key="6">
    <source>
        <dbReference type="Pfam" id="PF01761"/>
    </source>
</evidence>
<feature type="domain" description="3-dehydroquinate synthase C-terminal" evidence="7">
    <location>
        <begin position="197"/>
        <end position="323"/>
    </location>
</feature>
<comment type="caution">
    <text evidence="8">The sequence shown here is derived from an EMBL/GenBank/DDBJ whole genome shotgun (WGS) entry which is preliminary data.</text>
</comment>
<evidence type="ECO:0000256" key="3">
    <source>
        <dbReference type="ARBA" id="ARBA00023027"/>
    </source>
</evidence>
<accession>A0AAP2DCW1</accession>
<evidence type="ECO:0000256" key="1">
    <source>
        <dbReference type="ARBA" id="ARBA00001911"/>
    </source>
</evidence>
<gene>
    <name evidence="8" type="ORF">KK078_10760</name>
</gene>
<evidence type="ECO:0000256" key="5">
    <source>
        <dbReference type="ARBA" id="ARBA00023239"/>
    </source>
</evidence>
<evidence type="ECO:0000259" key="7">
    <source>
        <dbReference type="Pfam" id="PF24621"/>
    </source>
</evidence>
<evidence type="ECO:0000313" key="9">
    <source>
        <dbReference type="Proteomes" id="UP001319180"/>
    </source>
</evidence>
<dbReference type="AlphaFoldDB" id="A0AAP2DCW1"/>
<dbReference type="SUPFAM" id="SSF56796">
    <property type="entry name" value="Dehydroquinate synthase-like"/>
    <property type="match status" value="1"/>
</dbReference>
<comment type="cofactor">
    <cofactor evidence="1">
        <name>NAD(+)</name>
        <dbReference type="ChEBI" id="CHEBI:57540"/>
    </cofactor>
</comment>
<evidence type="ECO:0000313" key="8">
    <source>
        <dbReference type="EMBL" id="MBT1687042.1"/>
    </source>
</evidence>
<dbReference type="PANTHER" id="PTHR43622">
    <property type="entry name" value="3-DEHYDROQUINATE SYNTHASE"/>
    <property type="match status" value="1"/>
</dbReference>